<feature type="non-terminal residue" evidence="2">
    <location>
        <position position="1"/>
    </location>
</feature>
<feature type="non-terminal residue" evidence="2">
    <location>
        <position position="258"/>
    </location>
</feature>
<dbReference type="Gene3D" id="3.30.420.10">
    <property type="entry name" value="Ribonuclease H-like superfamily/Ribonuclease H"/>
    <property type="match status" value="1"/>
</dbReference>
<dbReference type="InterPro" id="IPR012337">
    <property type="entry name" value="RNaseH-like_sf"/>
</dbReference>
<dbReference type="InterPro" id="IPR001584">
    <property type="entry name" value="Integrase_cat-core"/>
</dbReference>
<gene>
    <name evidence="2" type="ORF">S01H1_54395</name>
</gene>
<dbReference type="SUPFAM" id="SSF53098">
    <property type="entry name" value="Ribonuclease H-like"/>
    <property type="match status" value="1"/>
</dbReference>
<dbReference type="InterPro" id="IPR050900">
    <property type="entry name" value="Transposase_IS3/IS150/IS904"/>
</dbReference>
<name>X0W0Q3_9ZZZZ</name>
<dbReference type="PANTHER" id="PTHR46889:SF4">
    <property type="entry name" value="TRANSPOSASE INSO FOR INSERTION SEQUENCE ELEMENT IS911B-RELATED"/>
    <property type="match status" value="1"/>
</dbReference>
<dbReference type="PROSITE" id="PS50994">
    <property type="entry name" value="INTEGRASE"/>
    <property type="match status" value="1"/>
</dbReference>
<dbReference type="InterPro" id="IPR036397">
    <property type="entry name" value="RNaseH_sf"/>
</dbReference>
<dbReference type="GO" id="GO:0015074">
    <property type="term" value="P:DNA integration"/>
    <property type="evidence" value="ECO:0007669"/>
    <property type="project" value="InterPro"/>
</dbReference>
<evidence type="ECO:0000313" key="2">
    <source>
        <dbReference type="EMBL" id="GAG16917.1"/>
    </source>
</evidence>
<feature type="domain" description="Integrase catalytic" evidence="1">
    <location>
        <begin position="76"/>
        <end position="237"/>
    </location>
</feature>
<dbReference type="AlphaFoldDB" id="X0W0Q3"/>
<reference evidence="2" key="1">
    <citation type="journal article" date="2014" name="Front. Microbiol.">
        <title>High frequency of phylogenetically diverse reductive dehalogenase-homologous genes in deep subseafloor sedimentary metagenomes.</title>
        <authorList>
            <person name="Kawai M."/>
            <person name="Futagami T."/>
            <person name="Toyoda A."/>
            <person name="Takaki Y."/>
            <person name="Nishi S."/>
            <person name="Hori S."/>
            <person name="Arai W."/>
            <person name="Tsubouchi T."/>
            <person name="Morono Y."/>
            <person name="Uchiyama I."/>
            <person name="Ito T."/>
            <person name="Fujiyama A."/>
            <person name="Inagaki F."/>
            <person name="Takami H."/>
        </authorList>
    </citation>
    <scope>NUCLEOTIDE SEQUENCE</scope>
    <source>
        <strain evidence="2">Expedition CK06-06</strain>
    </source>
</reference>
<accession>X0W0Q3</accession>
<dbReference type="Pfam" id="PF00665">
    <property type="entry name" value="rve"/>
    <property type="match status" value="1"/>
</dbReference>
<comment type="caution">
    <text evidence="2">The sequence shown here is derived from an EMBL/GenBank/DDBJ whole genome shotgun (WGS) entry which is preliminary data.</text>
</comment>
<dbReference type="EMBL" id="BARS01035293">
    <property type="protein sequence ID" value="GAG16917.1"/>
    <property type="molecule type" value="Genomic_DNA"/>
</dbReference>
<sequence length="258" mass="29515">NGWVPRDHWLADWEKQAIVAFHFDHPLEGYRRLTYMMMDADVVAVSPTSVYRVLREGGLLRRWNGKPSAKGTGFVQPLTPHEHWHIDVAYLNICGTFYYLCSILDGFSRYVVHWEIRESMTEADVEIILQRARELFPDARPRIISDNGPQFIAKDFKEFIRIAGMTHVRTSPYYPQSNGKLERYHRTIKADGIRPNTPLSLADARRIVSKFVAHYNTVRLHSAIGYIAPADKLAGRAEAILAARDAKLAAAREARKGR</sequence>
<proteinExistence type="predicted"/>
<organism evidence="2">
    <name type="scientific">marine sediment metagenome</name>
    <dbReference type="NCBI Taxonomy" id="412755"/>
    <lineage>
        <taxon>unclassified sequences</taxon>
        <taxon>metagenomes</taxon>
        <taxon>ecological metagenomes</taxon>
    </lineage>
</organism>
<protein>
    <recommendedName>
        <fullName evidence="1">Integrase catalytic domain-containing protein</fullName>
    </recommendedName>
</protein>
<dbReference type="PANTHER" id="PTHR46889">
    <property type="entry name" value="TRANSPOSASE INSF FOR INSERTION SEQUENCE IS3B-RELATED"/>
    <property type="match status" value="1"/>
</dbReference>
<dbReference type="GO" id="GO:0003676">
    <property type="term" value="F:nucleic acid binding"/>
    <property type="evidence" value="ECO:0007669"/>
    <property type="project" value="InterPro"/>
</dbReference>
<evidence type="ECO:0000259" key="1">
    <source>
        <dbReference type="PROSITE" id="PS50994"/>
    </source>
</evidence>